<dbReference type="EMBL" id="JABWGV010000002">
    <property type="protein sequence ID" value="NVD44509.1"/>
    <property type="molecule type" value="Genomic_DNA"/>
</dbReference>
<dbReference type="Pfam" id="PF07264">
    <property type="entry name" value="EI24"/>
    <property type="match status" value="1"/>
</dbReference>
<protein>
    <submittedName>
        <fullName evidence="6">EI24 domain-containing protein</fullName>
    </submittedName>
</protein>
<dbReference type="Proteomes" id="UP000561438">
    <property type="component" value="Unassembled WGS sequence"/>
</dbReference>
<sequence>MSRLPQALALAFAQLGDRRILAVLVKSLLWTLAIFAVLGVALYYGLTALFAYFGWFAATEWTVLLTLVIAFAGGWLLFRIVALAVMQFFADDVVQAVEARHYAHIAGDMRSLPLGREVKLTLRSALRALVANLLAAPVALALLFTAIGPAVVFGLVNAVLLGRELQDMVWQRHPLFEHGTRPLSAATRFALGAVVTMMLATPFLNLLAPIIGAAAAAHLVHRHMATGANP</sequence>
<keyword evidence="7" id="KW-1185">Reference proteome</keyword>
<reference evidence="6 7" key="1">
    <citation type="submission" date="2020-06" db="EMBL/GenBank/DDBJ databases">
        <title>Altererythrobacter sp. HHU K3-1.</title>
        <authorList>
            <person name="Zhang D."/>
            <person name="Xue H."/>
        </authorList>
    </citation>
    <scope>NUCLEOTIDE SEQUENCE [LARGE SCALE GENOMIC DNA]</scope>
    <source>
        <strain evidence="6 7">HHU K3-1</strain>
    </source>
</reference>
<dbReference type="RefSeq" id="WP_176266834.1">
    <property type="nucleotide sequence ID" value="NZ_JABWGV010000002.1"/>
</dbReference>
<dbReference type="AlphaFoldDB" id="A0A850HBQ0"/>
<evidence type="ECO:0000256" key="5">
    <source>
        <dbReference type="SAM" id="Phobius"/>
    </source>
</evidence>
<comment type="subcellular location">
    <subcellularLocation>
        <location evidence="1">Membrane</location>
        <topology evidence="1">Multi-pass membrane protein</topology>
    </subcellularLocation>
</comment>
<evidence type="ECO:0000256" key="1">
    <source>
        <dbReference type="ARBA" id="ARBA00004141"/>
    </source>
</evidence>
<keyword evidence="2 5" id="KW-0812">Transmembrane</keyword>
<evidence type="ECO:0000256" key="3">
    <source>
        <dbReference type="ARBA" id="ARBA00022989"/>
    </source>
</evidence>
<keyword evidence="3 5" id="KW-1133">Transmembrane helix</keyword>
<evidence type="ECO:0000313" key="6">
    <source>
        <dbReference type="EMBL" id="NVD44509.1"/>
    </source>
</evidence>
<accession>A0A850HBQ0</accession>
<feature type="transmembrane region" description="Helical" evidence="5">
    <location>
        <begin position="32"/>
        <end position="56"/>
    </location>
</feature>
<feature type="transmembrane region" description="Helical" evidence="5">
    <location>
        <begin position="189"/>
        <end position="220"/>
    </location>
</feature>
<evidence type="ECO:0000256" key="4">
    <source>
        <dbReference type="ARBA" id="ARBA00023136"/>
    </source>
</evidence>
<name>A0A850HBQ0_9SPHN</name>
<feature type="transmembrane region" description="Helical" evidence="5">
    <location>
        <begin position="129"/>
        <end position="162"/>
    </location>
</feature>
<feature type="transmembrane region" description="Helical" evidence="5">
    <location>
        <begin position="63"/>
        <end position="90"/>
    </location>
</feature>
<comment type="caution">
    <text evidence="6">The sequence shown here is derived from an EMBL/GenBank/DDBJ whole genome shotgun (WGS) entry which is preliminary data.</text>
</comment>
<evidence type="ECO:0000313" key="7">
    <source>
        <dbReference type="Proteomes" id="UP000561438"/>
    </source>
</evidence>
<dbReference type="InterPro" id="IPR059112">
    <property type="entry name" value="CysZ/EI24"/>
</dbReference>
<evidence type="ECO:0000256" key="2">
    <source>
        <dbReference type="ARBA" id="ARBA00022692"/>
    </source>
</evidence>
<gene>
    <name evidence="6" type="ORF">HUV48_05690</name>
</gene>
<organism evidence="6 7">
    <name type="scientific">Qipengyuania atrilutea</name>
    <dbReference type="NCBI Taxonomy" id="2744473"/>
    <lineage>
        <taxon>Bacteria</taxon>
        <taxon>Pseudomonadati</taxon>
        <taxon>Pseudomonadota</taxon>
        <taxon>Alphaproteobacteria</taxon>
        <taxon>Sphingomonadales</taxon>
        <taxon>Erythrobacteraceae</taxon>
        <taxon>Qipengyuania</taxon>
    </lineage>
</organism>
<keyword evidence="4 5" id="KW-0472">Membrane</keyword>
<proteinExistence type="predicted"/>